<dbReference type="GO" id="GO:0005789">
    <property type="term" value="C:endoplasmic reticulum membrane"/>
    <property type="evidence" value="ECO:0007669"/>
    <property type="project" value="UniProtKB-SubCell"/>
</dbReference>
<dbReference type="GO" id="GO:0006629">
    <property type="term" value="P:lipid metabolic process"/>
    <property type="evidence" value="ECO:0007669"/>
    <property type="project" value="UniProtKB-KW"/>
</dbReference>
<feature type="compositionally biased region" description="Polar residues" evidence="7">
    <location>
        <begin position="599"/>
        <end position="629"/>
    </location>
</feature>
<sequence length="688" mass="73737">MAPPSYGGSASGSSSRVSSSMPSRHHRVQPAPRIPPPPLIPPTITDALSQLPPPSLWPGLALQYLVIDPLLALLDNITALILSPKTHRLVLRLSVLGGIWTTAVALAIAGYVGFYRAWVPHIGHSYDVWLQYGKEAIPSADVDLARIMRGQSFARDQEYDVSVDLAVPLSAANLDLGNFMVSIDLFSADDAQAYSIARPALITYNPAPMRVLQNVAHSLTRQNSLALPLSTNPTALFTVPLLRRAILSPASSSHPFTPSPAQVVKAKVKIGREDADKYWRYGGGHGVGGLRTDIGPGKVLGVTEGFRSRGELQTSAVSLRIDAHLTGLRWFMYHRPVLSFVLFTSLFLAFELVSALTLWALAALYTSNLVAMPNLAVEENYVDRQRRRRRRGGNSSSAEDTALGNGATTAGTTDGLTPGGVYDESTSPLDDDAGSGGETETEARNRARTLLQAREQRSRASLRALDEREAAESRRAEAMRDFAEGRRMTGVPSLTHEEERLQAEREQQALLAERELELEMGSRRVLGRLDEETEEETDVGGSEGYGQGREGEQDEQSGSGNAWEEIDAEEESEEMDAEEQRREGLRRRAAKSSEEQGRESTVSGSATSRASSVTSFGPSMASSSRGTSLAPSTAGAGPSGARASATPTPRGSSQPIKEEPEDDLSTSGSGTGSGTSIGDGTDADAASR</sequence>
<feature type="compositionally biased region" description="Acidic residues" evidence="7">
    <location>
        <begin position="564"/>
        <end position="577"/>
    </location>
</feature>
<keyword evidence="4 8" id="KW-1133">Transmembrane helix</keyword>
<feature type="region of interest" description="Disordered" evidence="7">
    <location>
        <begin position="383"/>
        <end position="501"/>
    </location>
</feature>
<dbReference type="AlphaFoldDB" id="A0A0P1BNF1"/>
<dbReference type="PANTHER" id="PTHR21212:SF0">
    <property type="entry name" value="SEIPIN"/>
    <property type="match status" value="1"/>
</dbReference>
<accession>A0A0P1BNF1</accession>
<feature type="compositionally biased region" description="Low complexity" evidence="7">
    <location>
        <begin position="630"/>
        <end position="647"/>
    </location>
</feature>
<keyword evidence="3" id="KW-0256">Endoplasmic reticulum</keyword>
<dbReference type="CDD" id="cd23995">
    <property type="entry name" value="Seipin_BSCL2_like"/>
    <property type="match status" value="1"/>
</dbReference>
<feature type="compositionally biased region" description="Basic and acidic residues" evidence="7">
    <location>
        <begin position="454"/>
        <end position="487"/>
    </location>
</feature>
<proteinExistence type="predicted"/>
<dbReference type="InterPro" id="IPR009617">
    <property type="entry name" value="Seipin"/>
</dbReference>
<keyword evidence="6 8" id="KW-0472">Membrane</keyword>
<evidence type="ECO:0000256" key="7">
    <source>
        <dbReference type="SAM" id="MobiDB-lite"/>
    </source>
</evidence>
<dbReference type="EMBL" id="CCYA01000270">
    <property type="protein sequence ID" value="CEH18404.1"/>
    <property type="molecule type" value="Genomic_DNA"/>
</dbReference>
<protein>
    <submittedName>
        <fullName evidence="9">Uncharacterized conserved protein</fullName>
    </submittedName>
</protein>
<dbReference type="PANTHER" id="PTHR21212">
    <property type="entry name" value="BERNARDINELLI-SEIP CONGENITAL LIPODYSTROPHY 2 HOMOLOG BSCL2 PROTEIN"/>
    <property type="match status" value="1"/>
</dbReference>
<dbReference type="GO" id="GO:0140042">
    <property type="term" value="P:lipid droplet formation"/>
    <property type="evidence" value="ECO:0007669"/>
    <property type="project" value="UniProtKB-ARBA"/>
</dbReference>
<keyword evidence="10" id="KW-1185">Reference proteome</keyword>
<dbReference type="STRING" id="401625.A0A0P1BNF1"/>
<comment type="subcellular location">
    <subcellularLocation>
        <location evidence="1">Endoplasmic reticulum membrane</location>
        <topology evidence="1">Multi-pass membrane protein</topology>
    </subcellularLocation>
</comment>
<feature type="region of interest" description="Disordered" evidence="7">
    <location>
        <begin position="1"/>
        <end position="37"/>
    </location>
</feature>
<dbReference type="OrthoDB" id="3990054at2759"/>
<feature type="compositionally biased region" description="Low complexity" evidence="7">
    <location>
        <begin position="400"/>
        <end position="420"/>
    </location>
</feature>
<dbReference type="Proteomes" id="UP000054845">
    <property type="component" value="Unassembled WGS sequence"/>
</dbReference>
<evidence type="ECO:0000313" key="10">
    <source>
        <dbReference type="Proteomes" id="UP000054845"/>
    </source>
</evidence>
<feature type="region of interest" description="Disordered" evidence="7">
    <location>
        <begin position="523"/>
        <end position="688"/>
    </location>
</feature>
<keyword evidence="5" id="KW-0443">Lipid metabolism</keyword>
<feature type="transmembrane region" description="Helical" evidence="8">
    <location>
        <begin position="337"/>
        <end position="365"/>
    </location>
</feature>
<evidence type="ECO:0000256" key="2">
    <source>
        <dbReference type="ARBA" id="ARBA00022692"/>
    </source>
</evidence>
<reference evidence="9 10" key="1">
    <citation type="submission" date="2014-09" db="EMBL/GenBank/DDBJ databases">
        <authorList>
            <person name="Magalhaes I.L.F."/>
            <person name="Oliveira U."/>
            <person name="Santos F.R."/>
            <person name="Vidigal T.H.D.A."/>
            <person name="Brescovit A.D."/>
            <person name="Santos A.J."/>
        </authorList>
    </citation>
    <scope>NUCLEOTIDE SEQUENCE [LARGE SCALE GENOMIC DNA]</scope>
</reference>
<organism evidence="9 10">
    <name type="scientific">Ceraceosorus bombacis</name>
    <dbReference type="NCBI Taxonomy" id="401625"/>
    <lineage>
        <taxon>Eukaryota</taxon>
        <taxon>Fungi</taxon>
        <taxon>Dikarya</taxon>
        <taxon>Basidiomycota</taxon>
        <taxon>Ustilaginomycotina</taxon>
        <taxon>Exobasidiomycetes</taxon>
        <taxon>Ceraceosorales</taxon>
        <taxon>Ceraceosoraceae</taxon>
        <taxon>Ceraceosorus</taxon>
    </lineage>
</organism>
<evidence type="ECO:0000256" key="6">
    <source>
        <dbReference type="ARBA" id="ARBA00023136"/>
    </source>
</evidence>
<feature type="transmembrane region" description="Helical" evidence="8">
    <location>
        <begin position="89"/>
        <end position="114"/>
    </location>
</feature>
<evidence type="ECO:0000313" key="9">
    <source>
        <dbReference type="EMBL" id="CEH18404.1"/>
    </source>
</evidence>
<evidence type="ECO:0000256" key="4">
    <source>
        <dbReference type="ARBA" id="ARBA00022989"/>
    </source>
</evidence>
<keyword evidence="2 8" id="KW-0812">Transmembrane</keyword>
<evidence type="ECO:0000256" key="1">
    <source>
        <dbReference type="ARBA" id="ARBA00004477"/>
    </source>
</evidence>
<feature type="compositionally biased region" description="Low complexity" evidence="7">
    <location>
        <begin position="678"/>
        <end position="688"/>
    </location>
</feature>
<dbReference type="Pfam" id="PF06775">
    <property type="entry name" value="Seipin"/>
    <property type="match status" value="1"/>
</dbReference>
<evidence type="ECO:0000256" key="3">
    <source>
        <dbReference type="ARBA" id="ARBA00022824"/>
    </source>
</evidence>
<name>A0A0P1BNF1_9BASI</name>
<evidence type="ECO:0000256" key="5">
    <source>
        <dbReference type="ARBA" id="ARBA00023098"/>
    </source>
</evidence>
<feature type="compositionally biased region" description="Low complexity" evidence="7">
    <location>
        <begin position="1"/>
        <end position="22"/>
    </location>
</feature>
<evidence type="ECO:0000256" key="8">
    <source>
        <dbReference type="SAM" id="Phobius"/>
    </source>
</evidence>